<proteinExistence type="predicted"/>
<evidence type="ECO:0000259" key="1">
    <source>
        <dbReference type="SMART" id="SM00382"/>
    </source>
</evidence>
<dbReference type="GO" id="GO:0005524">
    <property type="term" value="F:ATP binding"/>
    <property type="evidence" value="ECO:0007669"/>
    <property type="project" value="UniProtKB-KW"/>
</dbReference>
<dbReference type="RefSeq" id="WP_129723022.1">
    <property type="nucleotide sequence ID" value="NZ_CP101808.1"/>
</dbReference>
<dbReference type="InterPro" id="IPR027417">
    <property type="entry name" value="P-loop_NTPase"/>
</dbReference>
<dbReference type="Pfam" id="PF01695">
    <property type="entry name" value="IstB_IS21"/>
    <property type="match status" value="1"/>
</dbReference>
<protein>
    <submittedName>
        <fullName evidence="2">ATP-binding protein</fullName>
    </submittedName>
</protein>
<sequence>MDKFQKKIIKHKEVIRQLKNVQATKFEVLEYWPIIENFYNIIVNKTYAGSGRVPLLQRDPKFNRIYLTIDFKNDSNGRKQRIIDNTSWDILNILADNDEYRNADIRKIIKATLPWQKENWNHINKFMTEGLKNKPVKDLYLYGLYGSGKTYLAHAIANEFALKNKNILIAQTLTLFQYINANQDDKFELLKRLSEVDLLVLDDLGREPANPYTSWFLLDFIYNIIVTRQLNNRPIIITTNYKQDDFKDLIENFEKKADSFGVYARIKDYLDNNTINIETDGINIRSTKK</sequence>
<dbReference type="EMBL" id="CP101808">
    <property type="protein sequence ID" value="UUD36823.1"/>
    <property type="molecule type" value="Genomic_DNA"/>
</dbReference>
<keyword evidence="2" id="KW-0547">Nucleotide-binding</keyword>
<dbReference type="CDD" id="cd00009">
    <property type="entry name" value="AAA"/>
    <property type="match status" value="1"/>
</dbReference>
<keyword evidence="2" id="KW-0067">ATP-binding</keyword>
<evidence type="ECO:0000313" key="2">
    <source>
        <dbReference type="EMBL" id="UUD36823.1"/>
    </source>
</evidence>
<gene>
    <name evidence="2" type="ORF">NPA09_02910</name>
</gene>
<dbReference type="PANTHER" id="PTHR30050:SF4">
    <property type="entry name" value="ATP-BINDING PROTEIN RV3427C IN INSERTION SEQUENCE-RELATED"/>
    <property type="match status" value="1"/>
</dbReference>
<organism evidence="2 3">
    <name type="scientific">Mycoplasmopsis equigenitalium</name>
    <dbReference type="NCBI Taxonomy" id="114883"/>
    <lineage>
        <taxon>Bacteria</taxon>
        <taxon>Bacillati</taxon>
        <taxon>Mycoplasmatota</taxon>
        <taxon>Mycoplasmoidales</taxon>
        <taxon>Metamycoplasmataceae</taxon>
        <taxon>Mycoplasmopsis</taxon>
    </lineage>
</organism>
<dbReference type="InterPro" id="IPR003593">
    <property type="entry name" value="AAA+_ATPase"/>
</dbReference>
<reference evidence="2" key="1">
    <citation type="submission" date="2022-07" db="EMBL/GenBank/DDBJ databases">
        <title>Complete genome of Mycoplasma equigenitalium type strain T37.</title>
        <authorList>
            <person name="Spergser J."/>
        </authorList>
    </citation>
    <scope>NUCLEOTIDE SEQUENCE</scope>
    <source>
        <strain evidence="2">T37</strain>
    </source>
</reference>
<dbReference type="SMART" id="SM00382">
    <property type="entry name" value="AAA"/>
    <property type="match status" value="1"/>
</dbReference>
<dbReference type="Proteomes" id="UP001059576">
    <property type="component" value="Chromosome"/>
</dbReference>
<accession>A0ABY5J0N6</accession>
<dbReference type="InterPro" id="IPR002611">
    <property type="entry name" value="IstB_ATP-bd"/>
</dbReference>
<dbReference type="SUPFAM" id="SSF52540">
    <property type="entry name" value="P-loop containing nucleoside triphosphate hydrolases"/>
    <property type="match status" value="1"/>
</dbReference>
<evidence type="ECO:0000313" key="3">
    <source>
        <dbReference type="Proteomes" id="UP001059576"/>
    </source>
</evidence>
<keyword evidence="3" id="KW-1185">Reference proteome</keyword>
<name>A0ABY5J0N6_9BACT</name>
<dbReference type="PANTHER" id="PTHR30050">
    <property type="entry name" value="CHROMOSOMAL REPLICATION INITIATOR PROTEIN DNAA"/>
    <property type="match status" value="1"/>
</dbReference>
<dbReference type="Gene3D" id="3.40.50.300">
    <property type="entry name" value="P-loop containing nucleotide triphosphate hydrolases"/>
    <property type="match status" value="1"/>
</dbReference>
<feature type="domain" description="AAA+ ATPase" evidence="1">
    <location>
        <begin position="135"/>
        <end position="257"/>
    </location>
</feature>